<accession>A0AAD8WXP4</accession>
<evidence type="ECO:0000313" key="2">
    <source>
        <dbReference type="EMBL" id="KAK1684812.1"/>
    </source>
</evidence>
<evidence type="ECO:0000259" key="1">
    <source>
        <dbReference type="Pfam" id="PF13966"/>
    </source>
</evidence>
<evidence type="ECO:0000313" key="3">
    <source>
        <dbReference type="Proteomes" id="UP001231189"/>
    </source>
</evidence>
<proteinExistence type="predicted"/>
<sequence length="149" mass="16631">MLSPPRPRDESASITWALHLPSKLKIFAYLLDIDRLSTRANLFYKHCAPSELCASCPAAETGRHLFFDCSLTASVWTRLEVSIPDGQFSIWDIPPSRFRFPPGVWAWRRLYGLSGRVATILSSTGDPLPPVLRCSECATILYFGVGACR</sequence>
<feature type="domain" description="Reverse transcriptase zinc-binding" evidence="1">
    <location>
        <begin position="2"/>
        <end position="76"/>
    </location>
</feature>
<protein>
    <recommendedName>
        <fullName evidence="1">Reverse transcriptase zinc-binding domain-containing protein</fullName>
    </recommendedName>
</protein>
<gene>
    <name evidence="2" type="ORF">QYE76_045660</name>
</gene>
<comment type="caution">
    <text evidence="2">The sequence shown here is derived from an EMBL/GenBank/DDBJ whole genome shotgun (WGS) entry which is preliminary data.</text>
</comment>
<dbReference type="EMBL" id="JAUUTY010000002">
    <property type="protein sequence ID" value="KAK1684812.1"/>
    <property type="molecule type" value="Genomic_DNA"/>
</dbReference>
<organism evidence="2 3">
    <name type="scientific">Lolium multiflorum</name>
    <name type="common">Italian ryegrass</name>
    <name type="synonym">Lolium perenne subsp. multiflorum</name>
    <dbReference type="NCBI Taxonomy" id="4521"/>
    <lineage>
        <taxon>Eukaryota</taxon>
        <taxon>Viridiplantae</taxon>
        <taxon>Streptophyta</taxon>
        <taxon>Embryophyta</taxon>
        <taxon>Tracheophyta</taxon>
        <taxon>Spermatophyta</taxon>
        <taxon>Magnoliopsida</taxon>
        <taxon>Liliopsida</taxon>
        <taxon>Poales</taxon>
        <taxon>Poaceae</taxon>
        <taxon>BOP clade</taxon>
        <taxon>Pooideae</taxon>
        <taxon>Poodae</taxon>
        <taxon>Poeae</taxon>
        <taxon>Poeae Chloroplast Group 2 (Poeae type)</taxon>
        <taxon>Loliodinae</taxon>
        <taxon>Loliinae</taxon>
        <taxon>Lolium</taxon>
    </lineage>
</organism>
<dbReference type="InterPro" id="IPR026960">
    <property type="entry name" value="RVT-Znf"/>
</dbReference>
<dbReference type="Pfam" id="PF13966">
    <property type="entry name" value="zf-RVT"/>
    <property type="match status" value="1"/>
</dbReference>
<dbReference type="Proteomes" id="UP001231189">
    <property type="component" value="Unassembled WGS sequence"/>
</dbReference>
<name>A0AAD8WXP4_LOLMU</name>
<reference evidence="2" key="1">
    <citation type="submission" date="2023-07" db="EMBL/GenBank/DDBJ databases">
        <title>A chromosome-level genome assembly of Lolium multiflorum.</title>
        <authorList>
            <person name="Chen Y."/>
            <person name="Copetti D."/>
            <person name="Kolliker R."/>
            <person name="Studer B."/>
        </authorList>
    </citation>
    <scope>NUCLEOTIDE SEQUENCE</scope>
    <source>
        <strain evidence="2">02402/16</strain>
        <tissue evidence="2">Leaf</tissue>
    </source>
</reference>
<keyword evidence="3" id="KW-1185">Reference proteome</keyword>
<dbReference type="AlphaFoldDB" id="A0AAD8WXP4"/>